<evidence type="ECO:0000313" key="3">
    <source>
        <dbReference type="Proteomes" id="UP000280346"/>
    </source>
</evidence>
<accession>A0A3S0WQC8</accession>
<gene>
    <name evidence="2" type="ORF">EJ913_30010</name>
</gene>
<keyword evidence="3" id="KW-1185">Reference proteome</keyword>
<keyword evidence="1" id="KW-0175">Coiled coil</keyword>
<reference evidence="2 3" key="1">
    <citation type="submission" date="2018-12" db="EMBL/GenBank/DDBJ databases">
        <authorList>
            <person name="Yang Y."/>
        </authorList>
    </citation>
    <scope>NUCLEOTIDE SEQUENCE [LARGE SCALE GENOMIC DNA]</scope>
    <source>
        <strain evidence="2 3">GSF71</strain>
    </source>
</reference>
<sequence length="112" mass="12745">MSEALNVLVARTLTSQQAEIDRLQQRVTNLLNANNTEVERRRSAEFQVGKLTSLLRDYEAWEADLVLNADWSNETPRLTQPQLDRLLRLQAARNMALRPALVAMTAKEISRG</sequence>
<proteinExistence type="predicted"/>
<dbReference type="Proteomes" id="UP000280346">
    <property type="component" value="Unassembled WGS sequence"/>
</dbReference>
<organism evidence="2 3">
    <name type="scientific">Azospirillum doebereinerae</name>
    <dbReference type="NCBI Taxonomy" id="92933"/>
    <lineage>
        <taxon>Bacteria</taxon>
        <taxon>Pseudomonadati</taxon>
        <taxon>Pseudomonadota</taxon>
        <taxon>Alphaproteobacteria</taxon>
        <taxon>Rhodospirillales</taxon>
        <taxon>Azospirillaceae</taxon>
        <taxon>Azospirillum</taxon>
    </lineage>
</organism>
<comment type="caution">
    <text evidence="2">The sequence shown here is derived from an EMBL/GenBank/DDBJ whole genome shotgun (WGS) entry which is preliminary data.</text>
</comment>
<feature type="coiled-coil region" evidence="1">
    <location>
        <begin position="13"/>
        <end position="40"/>
    </location>
</feature>
<dbReference type="EMBL" id="RZIJ01000047">
    <property type="protein sequence ID" value="RUQ61240.1"/>
    <property type="molecule type" value="Genomic_DNA"/>
</dbReference>
<dbReference type="RefSeq" id="WP_127004918.1">
    <property type="nucleotide sequence ID" value="NZ_JBNPXW010000033.1"/>
</dbReference>
<name>A0A3S0WQC8_9PROT</name>
<evidence type="ECO:0000256" key="1">
    <source>
        <dbReference type="SAM" id="Coils"/>
    </source>
</evidence>
<dbReference type="AlphaFoldDB" id="A0A3S0WQC8"/>
<evidence type="ECO:0000313" key="2">
    <source>
        <dbReference type="EMBL" id="RUQ61240.1"/>
    </source>
</evidence>
<protein>
    <submittedName>
        <fullName evidence="2">Uncharacterized protein</fullName>
    </submittedName>
</protein>